<name>K9WSI7_9NOST</name>
<dbReference type="eggNOG" id="COG1463">
    <property type="taxonomic scope" value="Bacteria"/>
</dbReference>
<evidence type="ECO:0000313" key="2">
    <source>
        <dbReference type="EMBL" id="AFZ22741.1"/>
    </source>
</evidence>
<proteinExistence type="predicted"/>
<dbReference type="Proteomes" id="UP000010475">
    <property type="component" value="Chromosome"/>
</dbReference>
<dbReference type="PATRIC" id="fig|56107.3.peg.430"/>
<evidence type="ECO:0000256" key="1">
    <source>
        <dbReference type="SAM" id="MobiDB-lite"/>
    </source>
</evidence>
<dbReference type="HOGENOM" id="CLU_108833_0_0_3"/>
<keyword evidence="3" id="KW-1185">Reference proteome</keyword>
<sequence length="184" mass="20626">MIKKRLADLLQKEMQKFTPLEGESAIEITAEVVAENASPDASEPTADTTATKRTSPTKMDLEATVEELRDNLAQAQKKEASFQQQISNLKSALSEQESSGERLAKELDETKKTALQLAEANSQLIEEINNLKQAKEPVNALVKEPIKEAYNSLSYRKSHRSTERLQERPTGSNENFADNTWLYD</sequence>
<dbReference type="STRING" id="56107.Cylst_0391"/>
<protein>
    <submittedName>
        <fullName evidence="2">Uncharacterized protein</fullName>
    </submittedName>
</protein>
<accession>K9WSI7</accession>
<dbReference type="AlphaFoldDB" id="K9WSI7"/>
<reference evidence="2 3" key="1">
    <citation type="submission" date="2012-06" db="EMBL/GenBank/DDBJ databases">
        <title>Finished chromosome of genome of Cylindrospermum stagnale PCC 7417.</title>
        <authorList>
            <consortium name="US DOE Joint Genome Institute"/>
            <person name="Gugger M."/>
            <person name="Coursin T."/>
            <person name="Rippka R."/>
            <person name="Tandeau De Marsac N."/>
            <person name="Huntemann M."/>
            <person name="Wei C.-L."/>
            <person name="Han J."/>
            <person name="Detter J.C."/>
            <person name="Han C."/>
            <person name="Tapia R."/>
            <person name="Chen A."/>
            <person name="Kyrpides N."/>
            <person name="Mavromatis K."/>
            <person name="Markowitz V."/>
            <person name="Szeto E."/>
            <person name="Ivanova N."/>
            <person name="Pagani I."/>
            <person name="Pati A."/>
            <person name="Goodwin L."/>
            <person name="Nordberg H.P."/>
            <person name="Cantor M.N."/>
            <person name="Hua S.X."/>
            <person name="Woyke T."/>
            <person name="Kerfeld C.A."/>
        </authorList>
    </citation>
    <scope>NUCLEOTIDE SEQUENCE [LARGE SCALE GENOMIC DNA]</scope>
    <source>
        <strain evidence="2 3">PCC 7417</strain>
    </source>
</reference>
<dbReference type="KEGG" id="csg:Cylst_0391"/>
<dbReference type="EMBL" id="CP003642">
    <property type="protein sequence ID" value="AFZ22741.1"/>
    <property type="molecule type" value="Genomic_DNA"/>
</dbReference>
<feature type="compositionally biased region" description="Polar residues" evidence="1">
    <location>
        <begin position="45"/>
        <end position="57"/>
    </location>
</feature>
<dbReference type="RefSeq" id="WP_015205998.1">
    <property type="nucleotide sequence ID" value="NC_019757.1"/>
</dbReference>
<feature type="region of interest" description="Disordered" evidence="1">
    <location>
        <begin position="151"/>
        <end position="184"/>
    </location>
</feature>
<evidence type="ECO:0000313" key="3">
    <source>
        <dbReference type="Proteomes" id="UP000010475"/>
    </source>
</evidence>
<gene>
    <name evidence="2" type="ORF">Cylst_0391</name>
</gene>
<organism evidence="2 3">
    <name type="scientific">Cylindrospermum stagnale PCC 7417</name>
    <dbReference type="NCBI Taxonomy" id="56107"/>
    <lineage>
        <taxon>Bacteria</taxon>
        <taxon>Bacillati</taxon>
        <taxon>Cyanobacteriota</taxon>
        <taxon>Cyanophyceae</taxon>
        <taxon>Nostocales</taxon>
        <taxon>Nostocaceae</taxon>
        <taxon>Cylindrospermum</taxon>
    </lineage>
</organism>
<feature type="compositionally biased region" description="Polar residues" evidence="1">
    <location>
        <begin position="169"/>
        <end position="178"/>
    </location>
</feature>
<feature type="region of interest" description="Disordered" evidence="1">
    <location>
        <begin position="33"/>
        <end position="59"/>
    </location>
</feature>